<reference evidence="2" key="1">
    <citation type="journal article" date="2019" name="Int. J. Syst. Evol. Microbiol.">
        <title>The Global Catalogue of Microorganisms (GCM) 10K type strain sequencing project: providing services to taxonomists for standard genome sequencing and annotation.</title>
        <authorList>
            <consortium name="The Broad Institute Genomics Platform"/>
            <consortium name="The Broad Institute Genome Sequencing Center for Infectious Disease"/>
            <person name="Wu L."/>
            <person name="Ma J."/>
        </authorList>
    </citation>
    <scope>NUCLEOTIDE SEQUENCE [LARGE SCALE GENOMIC DNA]</scope>
    <source>
        <strain evidence="2">JCM 10303</strain>
    </source>
</reference>
<dbReference type="Proteomes" id="UP001500729">
    <property type="component" value="Unassembled WGS sequence"/>
</dbReference>
<keyword evidence="2" id="KW-1185">Reference proteome</keyword>
<comment type="caution">
    <text evidence="1">The sequence shown here is derived from an EMBL/GenBank/DDBJ whole genome shotgun (WGS) entry which is preliminary data.</text>
</comment>
<gene>
    <name evidence="1" type="ORF">GCM10009533_57040</name>
</gene>
<organism evidence="1 2">
    <name type="scientific">Saccharopolyspora erythraea</name>
    <name type="common">Streptomyces erythraeus</name>
    <dbReference type="NCBI Taxonomy" id="1836"/>
    <lineage>
        <taxon>Bacteria</taxon>
        <taxon>Bacillati</taxon>
        <taxon>Actinomycetota</taxon>
        <taxon>Actinomycetes</taxon>
        <taxon>Pseudonocardiales</taxon>
        <taxon>Pseudonocardiaceae</taxon>
        <taxon>Saccharopolyspora</taxon>
    </lineage>
</organism>
<sequence length="58" mass="6533">MTAGADPERDEHVLREALPMCETLARVMGITAPIRVDCREDDERTVKVIDAPVRRLVD</sequence>
<accession>A0ABP3NQU3</accession>
<dbReference type="EMBL" id="BAAAGS010000053">
    <property type="protein sequence ID" value="GAA0551256.1"/>
    <property type="molecule type" value="Genomic_DNA"/>
</dbReference>
<evidence type="ECO:0000313" key="2">
    <source>
        <dbReference type="Proteomes" id="UP001500729"/>
    </source>
</evidence>
<evidence type="ECO:0000313" key="1">
    <source>
        <dbReference type="EMBL" id="GAA0551256.1"/>
    </source>
</evidence>
<protein>
    <submittedName>
        <fullName evidence="1">Uncharacterized protein</fullName>
    </submittedName>
</protein>
<name>A0ABP3NQU3_SACER</name>
<proteinExistence type="predicted"/>